<evidence type="ECO:0000259" key="2">
    <source>
        <dbReference type="PROSITE" id="PS50106"/>
    </source>
</evidence>
<reference evidence="4" key="1">
    <citation type="submission" date="2023-07" db="EMBL/GenBank/DDBJ databases">
        <title>30 novel species of actinomycetes from the DSMZ collection.</title>
        <authorList>
            <person name="Nouioui I."/>
        </authorList>
    </citation>
    <scope>NUCLEOTIDE SEQUENCE [LARGE SCALE GENOMIC DNA]</scope>
    <source>
        <strain evidence="4">DSM 44938</strain>
    </source>
</reference>
<dbReference type="PANTHER" id="PTHR32060:SF30">
    <property type="entry name" value="CARBOXY-TERMINAL PROCESSING PROTEASE CTPA"/>
    <property type="match status" value="1"/>
</dbReference>
<dbReference type="PROSITE" id="PS50106">
    <property type="entry name" value="PDZ"/>
    <property type="match status" value="1"/>
</dbReference>
<dbReference type="SMART" id="SM00245">
    <property type="entry name" value="TSPc"/>
    <property type="match status" value="1"/>
</dbReference>
<dbReference type="InterPro" id="IPR001478">
    <property type="entry name" value="PDZ"/>
</dbReference>
<sequence length="497" mass="52731">MRRKVTTFRRSWRRRWPRPVVTAVLVIAISGSALTPVRAGSWPAEQDSDRPAPCVPASQNPPPLTPTTVGTVRQAYYCILDEYADGTTLDHRELLAAAFSGFAGELHRQGQDLAAATLPAFTGDRDEDLAAFSEVYQRVTDHLPDDPALRQALGEATIHGMVTSLHDNHAAFSRSVRLPNAAEGEVFGLGFATSPTQHLAATAPDETTPPVFVTEVFGGPAAAAGLRPGDVILSVNGSAPFAGDTLSPGVMDLLYPSYPSQDAVELTVRRPATGTTWAVTLRPDRYRPDPATTQPVTSRLLPGGVAYLEVRDFRVPGTADRAIEAITDLGAGAELHGVVIDVRGAGGGRPDEVARLLSAFVHDETLGYTCDQDYGDCEPLRTDDDVALLGLPLAVLTDRNCPSACDMFSAAVQDLDIGTLVGTRTSGLVSGGGRVYQLDDGSQLMLPKQRVLGPLGEMINEIGVAPDHHVPLVPEDLSTGRDPALDRAVESLLAEAG</sequence>
<keyword evidence="4" id="KW-1185">Reference proteome</keyword>
<dbReference type="Gene3D" id="2.30.42.10">
    <property type="match status" value="1"/>
</dbReference>
<name>A0ABU2MUU3_9ACTN</name>
<feature type="domain" description="PDZ" evidence="2">
    <location>
        <begin position="175"/>
        <end position="243"/>
    </location>
</feature>
<dbReference type="RefSeq" id="WP_311706450.1">
    <property type="nucleotide sequence ID" value="NZ_JAVREL010000013.1"/>
</dbReference>
<evidence type="ECO:0000256" key="1">
    <source>
        <dbReference type="SAM" id="MobiDB-lite"/>
    </source>
</evidence>
<accession>A0ABU2MUU3</accession>
<gene>
    <name evidence="3" type="ORF">RM590_22385</name>
</gene>
<evidence type="ECO:0000313" key="4">
    <source>
        <dbReference type="Proteomes" id="UP001183246"/>
    </source>
</evidence>
<dbReference type="Pfam" id="PF17820">
    <property type="entry name" value="PDZ_6"/>
    <property type="match status" value="1"/>
</dbReference>
<dbReference type="PANTHER" id="PTHR32060">
    <property type="entry name" value="TAIL-SPECIFIC PROTEASE"/>
    <property type="match status" value="1"/>
</dbReference>
<dbReference type="InterPro" id="IPR041489">
    <property type="entry name" value="PDZ_6"/>
</dbReference>
<dbReference type="SUPFAM" id="SSF52096">
    <property type="entry name" value="ClpP/crotonase"/>
    <property type="match status" value="1"/>
</dbReference>
<comment type="caution">
    <text evidence="3">The sequence shown here is derived from an EMBL/GenBank/DDBJ whole genome shotgun (WGS) entry which is preliminary data.</text>
</comment>
<dbReference type="InterPro" id="IPR029045">
    <property type="entry name" value="ClpP/crotonase-like_dom_sf"/>
</dbReference>
<dbReference type="InterPro" id="IPR005151">
    <property type="entry name" value="Tail-specific_protease"/>
</dbReference>
<dbReference type="Proteomes" id="UP001183246">
    <property type="component" value="Unassembled WGS sequence"/>
</dbReference>
<dbReference type="SUPFAM" id="SSF50156">
    <property type="entry name" value="PDZ domain-like"/>
    <property type="match status" value="1"/>
</dbReference>
<proteinExistence type="predicted"/>
<dbReference type="SMART" id="SM00228">
    <property type="entry name" value="PDZ"/>
    <property type="match status" value="1"/>
</dbReference>
<evidence type="ECO:0000313" key="3">
    <source>
        <dbReference type="EMBL" id="MDT0345330.1"/>
    </source>
</evidence>
<dbReference type="Gene3D" id="3.90.226.10">
    <property type="entry name" value="2-enoyl-CoA Hydratase, Chain A, domain 1"/>
    <property type="match status" value="1"/>
</dbReference>
<organism evidence="3 4">
    <name type="scientific">Streptomyces litchfieldiae</name>
    <dbReference type="NCBI Taxonomy" id="3075543"/>
    <lineage>
        <taxon>Bacteria</taxon>
        <taxon>Bacillati</taxon>
        <taxon>Actinomycetota</taxon>
        <taxon>Actinomycetes</taxon>
        <taxon>Kitasatosporales</taxon>
        <taxon>Streptomycetaceae</taxon>
        <taxon>Streptomyces</taxon>
    </lineage>
</organism>
<feature type="region of interest" description="Disordered" evidence="1">
    <location>
        <begin position="38"/>
        <end position="67"/>
    </location>
</feature>
<dbReference type="EMBL" id="JAVREL010000013">
    <property type="protein sequence ID" value="MDT0345330.1"/>
    <property type="molecule type" value="Genomic_DNA"/>
</dbReference>
<protein>
    <submittedName>
        <fullName evidence="3">S41 family peptidase</fullName>
    </submittedName>
</protein>
<dbReference type="CDD" id="cd06567">
    <property type="entry name" value="Peptidase_S41"/>
    <property type="match status" value="1"/>
</dbReference>
<dbReference type="Pfam" id="PF03572">
    <property type="entry name" value="Peptidase_S41"/>
    <property type="match status" value="1"/>
</dbReference>
<dbReference type="InterPro" id="IPR036034">
    <property type="entry name" value="PDZ_sf"/>
</dbReference>